<keyword evidence="3" id="KW-0687">Ribonucleoprotein</keyword>
<keyword evidence="6" id="KW-1185">Reference proteome</keyword>
<protein>
    <recommendedName>
        <fullName evidence="7">60S ribosomal protein L22</fullName>
    </recommendedName>
</protein>
<reference evidence="4 6" key="1">
    <citation type="submission" date="2009-11" db="EMBL/GenBank/DDBJ databases">
        <title>Annotation of Allomyces macrogynus ATCC 38327.</title>
        <authorList>
            <consortium name="The Broad Institute Genome Sequencing Platform"/>
            <person name="Russ C."/>
            <person name="Cuomo C."/>
            <person name="Burger G."/>
            <person name="Gray M.W."/>
            <person name="Holland P.W.H."/>
            <person name="King N."/>
            <person name="Lang F.B.F."/>
            <person name="Roger A.J."/>
            <person name="Ruiz-Trillo I."/>
            <person name="Young S.K."/>
            <person name="Zeng Q."/>
            <person name="Gargeya S."/>
            <person name="Fitzgerald M."/>
            <person name="Haas B."/>
            <person name="Abouelleil A."/>
            <person name="Alvarado L."/>
            <person name="Arachchi H.M."/>
            <person name="Berlin A."/>
            <person name="Chapman S.B."/>
            <person name="Gearin G."/>
            <person name="Goldberg J."/>
            <person name="Griggs A."/>
            <person name="Gujja S."/>
            <person name="Hansen M."/>
            <person name="Heiman D."/>
            <person name="Howarth C."/>
            <person name="Larimer J."/>
            <person name="Lui A."/>
            <person name="MacDonald P.J.P."/>
            <person name="McCowen C."/>
            <person name="Montmayeur A."/>
            <person name="Murphy C."/>
            <person name="Neiman D."/>
            <person name="Pearson M."/>
            <person name="Priest M."/>
            <person name="Roberts A."/>
            <person name="Saif S."/>
            <person name="Shea T."/>
            <person name="Sisk P."/>
            <person name="Stolte C."/>
            <person name="Sykes S."/>
            <person name="Wortman J."/>
            <person name="Nusbaum C."/>
            <person name="Birren B."/>
        </authorList>
    </citation>
    <scope>NUCLEOTIDE SEQUENCE [LARGE SCALE GENOMIC DNA]</scope>
    <source>
        <strain evidence="4 6">ATCC 38327</strain>
    </source>
</reference>
<dbReference type="OrthoDB" id="10259820at2759"/>
<dbReference type="Gene3D" id="3.30.1360.210">
    <property type="match status" value="1"/>
</dbReference>
<dbReference type="PANTHER" id="PTHR10064">
    <property type="entry name" value="60S RIBOSOMAL PROTEIN L22"/>
    <property type="match status" value="1"/>
</dbReference>
<dbReference type="FunFam" id="3.30.1360.210:FF:000001">
    <property type="entry name" value="60S ribosomal protein L22 1"/>
    <property type="match status" value="1"/>
</dbReference>
<dbReference type="AlphaFoldDB" id="A0A0L0RXC1"/>
<dbReference type="EMBL" id="GG745328">
    <property type="protein sequence ID" value="KNE54779.1"/>
    <property type="molecule type" value="Genomic_DNA"/>
</dbReference>
<name>A0A0L0RXC1_ALLM3</name>
<dbReference type="InterPro" id="IPR002671">
    <property type="entry name" value="Ribosomal_eL22"/>
</dbReference>
<dbReference type="EMBL" id="GG745330">
    <property type="protein sequence ID" value="KNE56427.1"/>
    <property type="molecule type" value="Genomic_DNA"/>
</dbReference>
<dbReference type="eggNOG" id="KOG3434">
    <property type="taxonomic scope" value="Eukaryota"/>
</dbReference>
<evidence type="ECO:0000256" key="1">
    <source>
        <dbReference type="ARBA" id="ARBA00007817"/>
    </source>
</evidence>
<dbReference type="Proteomes" id="UP000054350">
    <property type="component" value="Unassembled WGS sequence"/>
</dbReference>
<dbReference type="PANTHER" id="PTHR10064:SF31">
    <property type="entry name" value="LARGE RIBOSOMAL SUBUNIT PROTEIN EL22A-RELATED"/>
    <property type="match status" value="1"/>
</dbReference>
<proteinExistence type="inferred from homology"/>
<evidence type="ECO:0000256" key="2">
    <source>
        <dbReference type="ARBA" id="ARBA00022980"/>
    </source>
</evidence>
<dbReference type="OMA" id="YQLRFYN"/>
<reference evidence="6" key="2">
    <citation type="submission" date="2009-11" db="EMBL/GenBank/DDBJ databases">
        <title>The Genome Sequence of Allomyces macrogynus strain ATCC 38327.</title>
        <authorList>
            <consortium name="The Broad Institute Genome Sequencing Platform"/>
            <person name="Russ C."/>
            <person name="Cuomo C."/>
            <person name="Shea T."/>
            <person name="Young S.K."/>
            <person name="Zeng Q."/>
            <person name="Koehrsen M."/>
            <person name="Haas B."/>
            <person name="Borodovsky M."/>
            <person name="Guigo R."/>
            <person name="Alvarado L."/>
            <person name="Berlin A."/>
            <person name="Borenstein D."/>
            <person name="Chen Z."/>
            <person name="Engels R."/>
            <person name="Freedman E."/>
            <person name="Gellesch M."/>
            <person name="Goldberg J."/>
            <person name="Griggs A."/>
            <person name="Gujja S."/>
            <person name="Heiman D."/>
            <person name="Hepburn T."/>
            <person name="Howarth C."/>
            <person name="Jen D."/>
            <person name="Larson L."/>
            <person name="Lewis B."/>
            <person name="Mehta T."/>
            <person name="Park D."/>
            <person name="Pearson M."/>
            <person name="Roberts A."/>
            <person name="Saif S."/>
            <person name="Shenoy N."/>
            <person name="Sisk P."/>
            <person name="Stolte C."/>
            <person name="Sykes S."/>
            <person name="Walk T."/>
            <person name="White J."/>
            <person name="Yandava C."/>
            <person name="Burger G."/>
            <person name="Gray M.W."/>
            <person name="Holland P.W.H."/>
            <person name="King N."/>
            <person name="Lang F.B.F."/>
            <person name="Roger A.J."/>
            <person name="Ruiz-Trillo I."/>
            <person name="Lander E."/>
            <person name="Nusbaum C."/>
        </authorList>
    </citation>
    <scope>NUCLEOTIDE SEQUENCE [LARGE SCALE GENOMIC DNA]</scope>
    <source>
        <strain evidence="6">ATCC 38327</strain>
    </source>
</reference>
<evidence type="ECO:0000313" key="4">
    <source>
        <dbReference type="EMBL" id="KNE54779.1"/>
    </source>
</evidence>
<evidence type="ECO:0000313" key="5">
    <source>
        <dbReference type="EMBL" id="KNE56427.1"/>
    </source>
</evidence>
<dbReference type="InterPro" id="IPR038526">
    <property type="entry name" value="Ribosomal_eL22_sf"/>
</dbReference>
<dbReference type="GO" id="GO:0005737">
    <property type="term" value="C:cytoplasm"/>
    <property type="evidence" value="ECO:0007669"/>
    <property type="project" value="UniProtKB-ARBA"/>
</dbReference>
<organism evidence="4 6">
    <name type="scientific">Allomyces macrogynus (strain ATCC 38327)</name>
    <name type="common">Allomyces javanicus var. macrogynus</name>
    <dbReference type="NCBI Taxonomy" id="578462"/>
    <lineage>
        <taxon>Eukaryota</taxon>
        <taxon>Fungi</taxon>
        <taxon>Fungi incertae sedis</taxon>
        <taxon>Blastocladiomycota</taxon>
        <taxon>Blastocladiomycetes</taxon>
        <taxon>Blastocladiales</taxon>
        <taxon>Blastocladiaceae</taxon>
        <taxon>Allomyces</taxon>
    </lineage>
</organism>
<evidence type="ECO:0000313" key="6">
    <source>
        <dbReference type="Proteomes" id="UP000054350"/>
    </source>
</evidence>
<dbReference type="GO" id="GO:0003723">
    <property type="term" value="F:RNA binding"/>
    <property type="evidence" value="ECO:0007669"/>
    <property type="project" value="TreeGrafter"/>
</dbReference>
<dbReference type="VEuPathDB" id="FungiDB:AMAG_00733"/>
<evidence type="ECO:0000256" key="3">
    <source>
        <dbReference type="ARBA" id="ARBA00023274"/>
    </source>
</evidence>
<accession>A0A0L0RXC1</accession>
<dbReference type="VEuPathDB" id="FungiDB:AMAG_02236"/>
<dbReference type="GO" id="GO:0005840">
    <property type="term" value="C:ribosome"/>
    <property type="evidence" value="ECO:0007669"/>
    <property type="project" value="UniProtKB-KW"/>
</dbReference>
<dbReference type="GO" id="GO:0003735">
    <property type="term" value="F:structural constituent of ribosome"/>
    <property type="evidence" value="ECO:0007669"/>
    <property type="project" value="InterPro"/>
</dbReference>
<keyword evidence="2" id="KW-0689">Ribosomal protein</keyword>
<dbReference type="GO" id="GO:0002181">
    <property type="term" value="P:cytoplasmic translation"/>
    <property type="evidence" value="ECO:0007669"/>
    <property type="project" value="TreeGrafter"/>
</dbReference>
<evidence type="ECO:0008006" key="7">
    <source>
        <dbReference type="Google" id="ProtNLM"/>
    </source>
</evidence>
<gene>
    <name evidence="4" type="ORF">AMAG_00733</name>
    <name evidence="5" type="ORF">AMAG_02236</name>
</gene>
<dbReference type="STRING" id="578462.A0A0L0RXC1"/>
<sequence>MAPAVTKSIYKFTLDCSQAAEDKIFDAAAFEKFLHDRVKVAGRTGNLGESVKIAREGDAKITITATIPFSKRYLKYLTKKFLKKYQLRDWLRVVAASKSSFELRYFNIDQNEEAADEE</sequence>
<dbReference type="Pfam" id="PF01776">
    <property type="entry name" value="Ribosomal_L22e"/>
    <property type="match status" value="1"/>
</dbReference>
<dbReference type="GO" id="GO:1990904">
    <property type="term" value="C:ribonucleoprotein complex"/>
    <property type="evidence" value="ECO:0007669"/>
    <property type="project" value="UniProtKB-KW"/>
</dbReference>
<comment type="similarity">
    <text evidence="1">Belongs to the eukaryotic ribosomal protein eL22 family.</text>
</comment>